<dbReference type="Gene3D" id="3.30.70.270">
    <property type="match status" value="1"/>
</dbReference>
<dbReference type="SUPFAM" id="SSF55073">
    <property type="entry name" value="Nucleotide cyclase"/>
    <property type="match status" value="1"/>
</dbReference>
<organism evidence="4 5">
    <name type="scientific">Luteibacter rhizovicinus DSM 16549</name>
    <dbReference type="NCBI Taxonomy" id="1440763"/>
    <lineage>
        <taxon>Bacteria</taxon>
        <taxon>Pseudomonadati</taxon>
        <taxon>Pseudomonadota</taxon>
        <taxon>Gammaproteobacteria</taxon>
        <taxon>Lysobacterales</taxon>
        <taxon>Rhodanobacteraceae</taxon>
        <taxon>Luteibacter</taxon>
    </lineage>
</organism>
<dbReference type="Gene3D" id="3.30.450.20">
    <property type="entry name" value="PAS domain"/>
    <property type="match status" value="2"/>
</dbReference>
<dbReference type="InterPro" id="IPR000160">
    <property type="entry name" value="GGDEF_dom"/>
</dbReference>
<proteinExistence type="predicted"/>
<dbReference type="PANTHER" id="PTHR45138:SF9">
    <property type="entry name" value="DIGUANYLATE CYCLASE DGCM-RELATED"/>
    <property type="match status" value="1"/>
</dbReference>
<gene>
    <name evidence="4" type="ORF">BJI69_13665</name>
</gene>
<evidence type="ECO:0000256" key="3">
    <source>
        <dbReference type="ARBA" id="ARBA00034247"/>
    </source>
</evidence>
<dbReference type="Proteomes" id="UP000182987">
    <property type="component" value="Chromosome"/>
</dbReference>
<evidence type="ECO:0000313" key="4">
    <source>
        <dbReference type="EMBL" id="APG04836.1"/>
    </source>
</evidence>
<dbReference type="CDD" id="cd01949">
    <property type="entry name" value="GGDEF"/>
    <property type="match status" value="1"/>
</dbReference>
<evidence type="ECO:0000313" key="5">
    <source>
        <dbReference type="Proteomes" id="UP000182987"/>
    </source>
</evidence>
<sequence>MSTFFVNQLDFIFFFYGLAFILLGTTCLGIARSKSNGEAWAVLGSFALIHGVGEWLDLTALIVGDGVAFSVVRTMLMTISFLLLLDFARLEAIRLGLSLPERWIYVPLTMLVALVGLAAGVTAANVAARYAIAFPGALGAALTLAWAARSLPAGARYAHLSAALGLGLYAAAAGAIVPTVAFWPANSVNHAWFAALTGTPIQLIRGLLACWIAFSVWATWVQQLARQLASARYTAFVRRQFTWTLVAMGTILISGWTLTEFLGGIYRQNVQEESRRDIDLLASRLAGDTATVDAMVKVLAGSPSIRPWLTDGSRPDHDVGQTFLDLGVDAADAQRGYLLNGDGVVVASSNPRDLRPGAPTYESAPYFRQSMAGAGGYQFVFDAAAGLHEYHASQPIRAADGRVAGVAVLTKSLELFEVDLRHYDRPYFFIDPQGVVVMTNRPDALHRTLWPLPPDTKASVSREIGKLDDRPMLDHEVVDGTWATVDNERNYVRRRFAEHSQWSLVILKPTREIFATRFLGIVITLLVTIMTLIYLLGKGRWVRDDVLADNRIRMQELTQDLGAKASTDALTGLHNRLSFDQTLASEMVRSERYGTPLSLILCDIDHFKRVNDTFGHLAGDKVLVQLARFVPNLIRTTDFFARWGGEEFIVLAPGSGGPMAFLAAEKLRDAISQVIFEDVGTVTCSFGVAQWAPGESATEFIVRADEGLYQAKANGRNQVVLAPQSASNDAEINAAGAS</sequence>
<dbReference type="SMART" id="SM00267">
    <property type="entry name" value="GGDEF"/>
    <property type="match status" value="1"/>
</dbReference>
<comment type="catalytic activity">
    <reaction evidence="3">
        <text>2 GTP = 3',3'-c-di-GMP + 2 diphosphate</text>
        <dbReference type="Rhea" id="RHEA:24898"/>
        <dbReference type="ChEBI" id="CHEBI:33019"/>
        <dbReference type="ChEBI" id="CHEBI:37565"/>
        <dbReference type="ChEBI" id="CHEBI:58805"/>
        <dbReference type="EC" id="2.7.7.65"/>
    </reaction>
</comment>
<dbReference type="NCBIfam" id="TIGR00254">
    <property type="entry name" value="GGDEF"/>
    <property type="match status" value="1"/>
</dbReference>
<dbReference type="STRING" id="1440763.BJI69_13665"/>
<dbReference type="EC" id="2.7.7.65" evidence="2"/>
<name>A0A0G9HIC4_9GAMM</name>
<evidence type="ECO:0000256" key="2">
    <source>
        <dbReference type="ARBA" id="ARBA00012528"/>
    </source>
</evidence>
<evidence type="ECO:0000256" key="1">
    <source>
        <dbReference type="ARBA" id="ARBA00001946"/>
    </source>
</evidence>
<dbReference type="InterPro" id="IPR043128">
    <property type="entry name" value="Rev_trsase/Diguanyl_cyclase"/>
</dbReference>
<dbReference type="Pfam" id="PF00990">
    <property type="entry name" value="GGDEF"/>
    <property type="match status" value="1"/>
</dbReference>
<dbReference type="PROSITE" id="PS50887">
    <property type="entry name" value="GGDEF"/>
    <property type="match status" value="1"/>
</dbReference>
<dbReference type="AlphaFoldDB" id="A0A0G9HIC4"/>
<dbReference type="FunFam" id="3.30.70.270:FF:000001">
    <property type="entry name" value="Diguanylate cyclase domain protein"/>
    <property type="match status" value="1"/>
</dbReference>
<dbReference type="PANTHER" id="PTHR45138">
    <property type="entry name" value="REGULATORY COMPONENTS OF SENSORY TRANSDUCTION SYSTEM"/>
    <property type="match status" value="1"/>
</dbReference>
<reference evidence="5" key="1">
    <citation type="submission" date="2016-09" db="EMBL/GenBank/DDBJ databases">
        <authorList>
            <person name="Lysoe E."/>
        </authorList>
    </citation>
    <scope>NUCLEOTIDE SEQUENCE [LARGE SCALE GENOMIC DNA]</scope>
    <source>
        <strain evidence="5">LJ96T</strain>
    </source>
</reference>
<dbReference type="PATRIC" id="fig|1440763.5.peg.1409"/>
<dbReference type="GO" id="GO:0052621">
    <property type="term" value="F:diguanylate cyclase activity"/>
    <property type="evidence" value="ECO:0007669"/>
    <property type="project" value="UniProtKB-EC"/>
</dbReference>
<dbReference type="OrthoDB" id="9803824at2"/>
<dbReference type="RefSeq" id="WP_046967223.1">
    <property type="nucleotide sequence ID" value="NZ_CP017480.1"/>
</dbReference>
<protein>
    <recommendedName>
        <fullName evidence="2">diguanylate cyclase</fullName>
        <ecNumber evidence="2">2.7.7.65</ecNumber>
    </recommendedName>
</protein>
<accession>A0A0G9HIC4</accession>
<dbReference type="InterPro" id="IPR029787">
    <property type="entry name" value="Nucleotide_cyclase"/>
</dbReference>
<dbReference type="InterPro" id="IPR050469">
    <property type="entry name" value="Diguanylate_Cyclase"/>
</dbReference>
<dbReference type="KEGG" id="lrz:BJI69_13665"/>
<comment type="cofactor">
    <cofactor evidence="1">
        <name>Mg(2+)</name>
        <dbReference type="ChEBI" id="CHEBI:18420"/>
    </cofactor>
</comment>
<dbReference type="EMBL" id="CP017480">
    <property type="protein sequence ID" value="APG04836.1"/>
    <property type="molecule type" value="Genomic_DNA"/>
</dbReference>
<keyword evidence="5" id="KW-1185">Reference proteome</keyword>